<sequence length="549" mass="57938">MMNGHGARLDSILSHLGGTLLEEVAGRIDPAVVVTDVVIDERHGDEPLRPGAVLLCAGADAGDIPTLIQRGVAGGAAAVVLRGPLDLDGGARTAVENSGLAVLALTRGASWAQLVVLLRSLLSSSIVGGAGEELLAGFPAGDSFALANAIGALLDAPITIEDRDSQVLAFSGRQNEADETRIQTVLGRVVPQHARHAQERAGVFKRLYAGEKPIFVDTPLIEGVAGLPRVAMAVRAGDQVLGSIWVAVPSPLNPEKEQILVDAAKVVALHLLRRRVGVDVDRQVRADLIATALAEGPAAPEAIERLRLARRPVTVMAMAVSEMTATSAAGTPTSRQLLERTADALSFHLSVVTPGSVAALVGDVCYAIVPSSAPDADSDDLPEKALSTARDFLHRASDGLTGVVLGIGRAVDSASPADLARSRHDADRTLRVLRQRPGRRVARYSEVQVDALLLEIGDLLHNEGGLLDGPIQHLRTYDQDNGTTLVDTLTAWLDSLGNVLGASASLDVHPNTFRYRLRRATEIAGMDLNDPEKRFAAMLELRIMRATSP</sequence>
<evidence type="ECO:0000259" key="2">
    <source>
        <dbReference type="Pfam" id="PF13556"/>
    </source>
</evidence>
<name>A0ABV4SBJ9_9ACTN</name>
<reference evidence="4 5" key="1">
    <citation type="submission" date="2024-08" db="EMBL/GenBank/DDBJ databases">
        <title>Genome sequence of Streptomyces aureus CACIA-1.46HGO.</title>
        <authorList>
            <person name="Evangelista-Martinez Z."/>
        </authorList>
    </citation>
    <scope>NUCLEOTIDE SEQUENCE [LARGE SCALE GENOMIC DNA]</scope>
    <source>
        <strain evidence="4 5">CACIA-1.46HGO</strain>
    </source>
</reference>
<dbReference type="InterPro" id="IPR042070">
    <property type="entry name" value="PucR_C-HTH_sf"/>
</dbReference>
<dbReference type="InterPro" id="IPR041522">
    <property type="entry name" value="CdaR_GGDEF"/>
</dbReference>
<dbReference type="EMBL" id="JBGOSP010000002">
    <property type="protein sequence ID" value="MFA3835295.1"/>
    <property type="molecule type" value="Genomic_DNA"/>
</dbReference>
<keyword evidence="5" id="KW-1185">Reference proteome</keyword>
<dbReference type="Pfam" id="PF17853">
    <property type="entry name" value="GGDEF_2"/>
    <property type="match status" value="1"/>
</dbReference>
<dbReference type="InterPro" id="IPR025736">
    <property type="entry name" value="PucR_C-HTH_dom"/>
</dbReference>
<accession>A0ABV4SBJ9</accession>
<evidence type="ECO:0000313" key="5">
    <source>
        <dbReference type="Proteomes" id="UP001571476"/>
    </source>
</evidence>
<dbReference type="Pfam" id="PF13556">
    <property type="entry name" value="HTH_30"/>
    <property type="match status" value="1"/>
</dbReference>
<dbReference type="PANTHER" id="PTHR33744:SF17">
    <property type="entry name" value="CONSERVED PROTEIN"/>
    <property type="match status" value="1"/>
</dbReference>
<organism evidence="4 5">
    <name type="scientific">Streptomyces aureus</name>
    <dbReference type="NCBI Taxonomy" id="193461"/>
    <lineage>
        <taxon>Bacteria</taxon>
        <taxon>Bacillati</taxon>
        <taxon>Actinomycetota</taxon>
        <taxon>Actinomycetes</taxon>
        <taxon>Kitasatosporales</taxon>
        <taxon>Streptomycetaceae</taxon>
        <taxon>Streptomyces</taxon>
    </lineage>
</organism>
<feature type="domain" description="CdaR GGDEF-like" evidence="3">
    <location>
        <begin position="310"/>
        <end position="432"/>
    </location>
</feature>
<evidence type="ECO:0000313" key="4">
    <source>
        <dbReference type="EMBL" id="MFA3835295.1"/>
    </source>
</evidence>
<evidence type="ECO:0000256" key="1">
    <source>
        <dbReference type="ARBA" id="ARBA00006754"/>
    </source>
</evidence>
<gene>
    <name evidence="4" type="ORF">ACEG43_03695</name>
</gene>
<dbReference type="Gene3D" id="1.10.10.2840">
    <property type="entry name" value="PucR C-terminal helix-turn-helix domain"/>
    <property type="match status" value="1"/>
</dbReference>
<proteinExistence type="inferred from homology"/>
<feature type="domain" description="PucR C-terminal helix-turn-helix" evidence="2">
    <location>
        <begin position="485"/>
        <end position="543"/>
    </location>
</feature>
<dbReference type="InterPro" id="IPR051448">
    <property type="entry name" value="CdaR-like_regulators"/>
</dbReference>
<comment type="caution">
    <text evidence="4">The sequence shown here is derived from an EMBL/GenBank/DDBJ whole genome shotgun (WGS) entry which is preliminary data.</text>
</comment>
<protein>
    <submittedName>
        <fullName evidence="4">PucR family transcriptional regulator</fullName>
    </submittedName>
</protein>
<comment type="similarity">
    <text evidence="1">Belongs to the CdaR family.</text>
</comment>
<evidence type="ECO:0000259" key="3">
    <source>
        <dbReference type="Pfam" id="PF17853"/>
    </source>
</evidence>
<dbReference type="Proteomes" id="UP001571476">
    <property type="component" value="Unassembled WGS sequence"/>
</dbReference>
<dbReference type="PANTHER" id="PTHR33744">
    <property type="entry name" value="CARBOHYDRATE DIACID REGULATOR"/>
    <property type="match status" value="1"/>
</dbReference>